<dbReference type="InterPro" id="IPR036412">
    <property type="entry name" value="HAD-like_sf"/>
</dbReference>
<dbReference type="Pfam" id="PF00702">
    <property type="entry name" value="Hydrolase"/>
    <property type="match status" value="1"/>
</dbReference>
<evidence type="ECO:0000313" key="2">
    <source>
        <dbReference type="Proteomes" id="UP000571950"/>
    </source>
</evidence>
<dbReference type="SUPFAM" id="SSF56784">
    <property type="entry name" value="HAD-like"/>
    <property type="match status" value="1"/>
</dbReference>
<dbReference type="Gene3D" id="3.40.50.1000">
    <property type="entry name" value="HAD superfamily/HAD-like"/>
    <property type="match status" value="1"/>
</dbReference>
<reference evidence="1 2" key="1">
    <citation type="submission" date="2020-08" db="EMBL/GenBank/DDBJ databases">
        <title>Genomic Encyclopedia of Type Strains, Phase IV (KMG-IV): sequencing the most valuable type-strain genomes for metagenomic binning, comparative biology and taxonomic classification.</title>
        <authorList>
            <person name="Goeker M."/>
        </authorList>
    </citation>
    <scope>NUCLEOTIDE SEQUENCE [LARGE SCALE GENOMIC DNA]</scope>
    <source>
        <strain evidence="1 2">DSM 26189</strain>
    </source>
</reference>
<sequence>MKDAIHAWEIEGFLDQLPDSVEILSLDCFDTLIWRNVHRPNDVFHELFPDGRGMEVRVRAEQKARRALQLEPEREEIFIEDIYRNLSRAGEDRHSGLIAAELDAEARHCFAFRPVVDLITEAKKRGLKVIIVSDIYWPEAQLRDLIARTAGQELLDRIDRIYCSCDYGCGKYKGLFGHVLEDLGVSPDAIAHLGDNQAADVEAPRELGIHAVHFLQFQEHQATRLRLEAIASTLMERDARRTMPVFQPHRAQIALHHSDDPVEDFGYGVLGPIMRGFTHWLAAEADAFEAETGKKPKLLFLLRDGYLLAKAFERAYPHRAGQIGMAEVSRFTALASSFTDERAIRNYLLTGKMKFSGASMLGTREMACNQLLFTAQETRKIAREEDGPTFLQTLLEPENIERIRTRSAQFREGLLAHLRLHGVEDGDAVMLVDLGSVGTIQNVLTSVLESEMNLRVAGRYFLLREESFTGLDKKGLIDFRHYETDGLFAIFQYIALMEEFCTIPQGSVLYYGKDGQPRRDNAEGDPAQNAMRAKAQAACFAFVGQEDRGWHAAPASWGDESARRMATASLARLLFLPTQDEIAMIQSFVHDVNMGSTDKIRLMDCEAAARNMRRHGAFHTMAVRERIYQPGELRGYGMAETLSLLLTRRFGLDLKATDFQTGGLRLPVLLTAGGSHTQMDITAYPTSEGYYRALVPIGAGRFTAIVMIGQLCDWFQIEEASFRMVGSYMSVQTHRAALPAAPICDGMEQSAPGLYHCTQASAFLMFTPPSVAEDEPHMLHLVFRPVLLRDTAAAEARQQPLRQVA</sequence>
<dbReference type="AlphaFoldDB" id="A0A7W6BH81"/>
<gene>
    <name evidence="1" type="ORF">GGR43_000667</name>
</gene>
<protein>
    <submittedName>
        <fullName evidence="1">FMN phosphatase YigB (HAD superfamily)</fullName>
    </submittedName>
</protein>
<accession>A0A7W6BH81</accession>
<name>A0A7W6BH81_9SPHN</name>
<dbReference type="Proteomes" id="UP000571950">
    <property type="component" value="Unassembled WGS sequence"/>
</dbReference>
<evidence type="ECO:0000313" key="1">
    <source>
        <dbReference type="EMBL" id="MBB3924966.1"/>
    </source>
</evidence>
<keyword evidence="2" id="KW-1185">Reference proteome</keyword>
<dbReference type="RefSeq" id="WP_188070532.1">
    <property type="nucleotide sequence ID" value="NZ_BSPS01000022.1"/>
</dbReference>
<proteinExistence type="predicted"/>
<dbReference type="InterPro" id="IPR023214">
    <property type="entry name" value="HAD_sf"/>
</dbReference>
<dbReference type="EMBL" id="JACIDT010000002">
    <property type="protein sequence ID" value="MBB3924966.1"/>
    <property type="molecule type" value="Genomic_DNA"/>
</dbReference>
<comment type="caution">
    <text evidence="1">The sequence shown here is derived from an EMBL/GenBank/DDBJ whole genome shotgun (WGS) entry which is preliminary data.</text>
</comment>
<organism evidence="1 2">
    <name type="scientific">Sphingobium jiangsuense</name>
    <dbReference type="NCBI Taxonomy" id="870476"/>
    <lineage>
        <taxon>Bacteria</taxon>
        <taxon>Pseudomonadati</taxon>
        <taxon>Pseudomonadota</taxon>
        <taxon>Alphaproteobacteria</taxon>
        <taxon>Sphingomonadales</taxon>
        <taxon>Sphingomonadaceae</taxon>
        <taxon>Sphingobium</taxon>
    </lineage>
</organism>